<evidence type="ECO:0000313" key="3">
    <source>
        <dbReference type="Proteomes" id="UP000501346"/>
    </source>
</evidence>
<feature type="compositionally biased region" description="Low complexity" evidence="1">
    <location>
        <begin position="231"/>
        <end position="246"/>
    </location>
</feature>
<feature type="compositionally biased region" description="Polar residues" evidence="1">
    <location>
        <begin position="39"/>
        <end position="51"/>
    </location>
</feature>
<dbReference type="AlphaFoldDB" id="A0A6C1E052"/>
<dbReference type="PANTHER" id="PTHR13844">
    <property type="entry name" value="SWI/SNF-RELATED MATRIX-ASSOCIATED ACTIN-DEPENDENT REGULATOR OF CHROMATIN SUBFAMILY D"/>
    <property type="match status" value="1"/>
</dbReference>
<name>A0A6C1E052_SACPS</name>
<dbReference type="CDD" id="cd10568">
    <property type="entry name" value="SWIB_like"/>
    <property type="match status" value="1"/>
</dbReference>
<protein>
    <submittedName>
        <fullName evidence="2">SWI/SNF complex component snf12</fullName>
    </submittedName>
</protein>
<dbReference type="SUPFAM" id="SSF47592">
    <property type="entry name" value="SWIB/MDM2 domain"/>
    <property type="match status" value="1"/>
</dbReference>
<evidence type="ECO:0000313" key="2">
    <source>
        <dbReference type="EMBL" id="QID82147.1"/>
    </source>
</evidence>
<reference evidence="2 3" key="1">
    <citation type="journal article" date="2019" name="BMC Genomics">
        <title>Chromosome level assembly and comparative genome analysis confirm lager-brewing yeasts originated from a single hybridization.</title>
        <authorList>
            <person name="Salazar A.N."/>
            <person name="Gorter de Vries A.R."/>
            <person name="van den Broek M."/>
            <person name="Brouwers N."/>
            <person name="de la Torre Cortes P."/>
            <person name="Kuijpers N.G.A."/>
            <person name="Daran J.G."/>
            <person name="Abeel T."/>
        </authorList>
    </citation>
    <scope>NUCLEOTIDE SEQUENCE [LARGE SCALE GENOMIC DNA]</scope>
    <source>
        <strain evidence="2 3">CBS 1483</strain>
    </source>
</reference>
<dbReference type="OrthoDB" id="10263741at2759"/>
<accession>A0A6C1E052</accession>
<organism evidence="2 3">
    <name type="scientific">Saccharomyces pastorianus</name>
    <name type="common">Lager yeast</name>
    <name type="synonym">Saccharomyces cerevisiae x Saccharomyces eubayanus</name>
    <dbReference type="NCBI Taxonomy" id="27292"/>
    <lineage>
        <taxon>Eukaryota</taxon>
        <taxon>Fungi</taxon>
        <taxon>Dikarya</taxon>
        <taxon>Ascomycota</taxon>
        <taxon>Saccharomycotina</taxon>
        <taxon>Saccharomycetes</taxon>
        <taxon>Saccharomycetales</taxon>
        <taxon>Saccharomycetaceae</taxon>
        <taxon>Saccharomyces</taxon>
    </lineage>
</organism>
<sequence>MPKVMKPSNGKGSRKSSKAATPDTKNFFHAKKKDPVNQDKANNASQITPTVPHSHPSDMVIPDHLAELIPELYSFQQLVDSEKRLDHFIHLRNLHMKRMVAQWERSKLSQEFLYPHLNFPNVKFLRIFISNVSENQPWQMDTNNEADLMALENATWTMRIEGRLLDNVQANDPAREKFSSFIESIVVDFKNKENDNVPSTKFNAAPEENAIEGPSDKKLNLNLPLQFSLPNGDNSTTTNTDQNNATMGEETAKKDMSSTTPKLESVKWQYDPNNPVDFDGLDIKRVGSENVECTISILRKSSPEEPFMSYSPQLTAIIGLKSGTSHDAIFSIYKYIHLNELLTNDESAFENLMGNRNNHNSNTSTSKMLDAASSQVSIVKLDTQLITLLPSSLKESSPDTMKLTDLLSLINSTHLLPLQPIEIDYTVRVDKASTYGELVLDIEVPDVNALKFNNTQRESQIGAAELNENARELEQIKPKIALQDKEITSVLSNLHESNKRYRFFKKISEDPVKALNECIASTSNALKVLSGDEGYNEDMVRRANFYKENEAMLRENIEVILSNGRM</sequence>
<gene>
    <name evidence="2" type="primary">SNF12_1</name>
    <name evidence="2" type="ORF">GRS66_004556</name>
</gene>
<evidence type="ECO:0000256" key="1">
    <source>
        <dbReference type="SAM" id="MobiDB-lite"/>
    </source>
</evidence>
<proteinExistence type="predicted"/>
<dbReference type="EMBL" id="CP048995">
    <property type="protein sequence ID" value="QID82147.1"/>
    <property type="molecule type" value="Genomic_DNA"/>
</dbReference>
<feature type="region of interest" description="Disordered" evidence="1">
    <location>
        <begin position="1"/>
        <end position="56"/>
    </location>
</feature>
<feature type="region of interest" description="Disordered" evidence="1">
    <location>
        <begin position="198"/>
        <end position="268"/>
    </location>
</feature>
<keyword evidence="3" id="KW-1185">Reference proteome</keyword>
<dbReference type="Proteomes" id="UP000501346">
    <property type="component" value="Chromosome ScXIV"/>
</dbReference>
<dbReference type="InterPro" id="IPR036885">
    <property type="entry name" value="SWIB_MDM2_dom_sf"/>
</dbReference>